<protein>
    <submittedName>
        <fullName evidence="2">Uncharacterized protein</fullName>
    </submittedName>
</protein>
<evidence type="ECO:0000313" key="2">
    <source>
        <dbReference type="EMBL" id="ORY83182.1"/>
    </source>
</evidence>
<keyword evidence="1" id="KW-1133">Transmembrane helix</keyword>
<organism evidence="2 3">
    <name type="scientific">Protomyces lactucae-debilis</name>
    <dbReference type="NCBI Taxonomy" id="2754530"/>
    <lineage>
        <taxon>Eukaryota</taxon>
        <taxon>Fungi</taxon>
        <taxon>Dikarya</taxon>
        <taxon>Ascomycota</taxon>
        <taxon>Taphrinomycotina</taxon>
        <taxon>Taphrinomycetes</taxon>
        <taxon>Taphrinales</taxon>
        <taxon>Protomycetaceae</taxon>
        <taxon>Protomyces</taxon>
    </lineage>
</organism>
<reference evidence="2 3" key="1">
    <citation type="submission" date="2016-07" db="EMBL/GenBank/DDBJ databases">
        <title>Pervasive Adenine N6-methylation of Active Genes in Fungi.</title>
        <authorList>
            <consortium name="DOE Joint Genome Institute"/>
            <person name="Mondo S.J."/>
            <person name="Dannebaum R.O."/>
            <person name="Kuo R.C."/>
            <person name="Labutti K."/>
            <person name="Haridas S."/>
            <person name="Kuo A."/>
            <person name="Salamov A."/>
            <person name="Ahrendt S.R."/>
            <person name="Lipzen A."/>
            <person name="Sullivan W."/>
            <person name="Andreopoulos W.B."/>
            <person name="Clum A."/>
            <person name="Lindquist E."/>
            <person name="Daum C."/>
            <person name="Ramamoorthy G.K."/>
            <person name="Gryganskyi A."/>
            <person name="Culley D."/>
            <person name="Magnuson J.K."/>
            <person name="James T.Y."/>
            <person name="O'Malley M.A."/>
            <person name="Stajich J.E."/>
            <person name="Spatafora J.W."/>
            <person name="Visel A."/>
            <person name="Grigoriev I.V."/>
        </authorList>
    </citation>
    <scope>NUCLEOTIDE SEQUENCE [LARGE SCALE GENOMIC DNA]</scope>
    <source>
        <strain evidence="2 3">12-1054</strain>
    </source>
</reference>
<evidence type="ECO:0000313" key="3">
    <source>
        <dbReference type="Proteomes" id="UP000193685"/>
    </source>
</evidence>
<comment type="caution">
    <text evidence="2">The sequence shown here is derived from an EMBL/GenBank/DDBJ whole genome shotgun (WGS) entry which is preliminary data.</text>
</comment>
<sequence length="170" mass="19095">MTSIDVLSMPLLPGYTRHAQDPCQTLPRDVKARIRAIQQKFPGLRRPKSKVPSSEANAVSVRIPIYCCEDQLLTAEQLEQLGLPTVTSSGQLIDYQILPIDRLDDEELPAYLPRQRKPGFKGWLQHQYRRRELVRADGTILWDEVFGLCVVVFFTAVVVVAAAVVLAALI</sequence>
<accession>A0A1Y2FGX4</accession>
<gene>
    <name evidence="2" type="ORF">BCR37DRAFT_392525</name>
</gene>
<feature type="transmembrane region" description="Helical" evidence="1">
    <location>
        <begin position="145"/>
        <end position="169"/>
    </location>
</feature>
<dbReference type="EMBL" id="MCFI01000008">
    <property type="protein sequence ID" value="ORY83182.1"/>
    <property type="molecule type" value="Genomic_DNA"/>
</dbReference>
<dbReference type="GeneID" id="63787767"/>
<evidence type="ECO:0000256" key="1">
    <source>
        <dbReference type="SAM" id="Phobius"/>
    </source>
</evidence>
<keyword evidence="1" id="KW-0812">Transmembrane</keyword>
<dbReference type="Proteomes" id="UP000193685">
    <property type="component" value="Unassembled WGS sequence"/>
</dbReference>
<proteinExistence type="predicted"/>
<keyword evidence="3" id="KW-1185">Reference proteome</keyword>
<name>A0A1Y2FGX4_PROLT</name>
<keyword evidence="1" id="KW-0472">Membrane</keyword>
<dbReference type="RefSeq" id="XP_040725763.1">
    <property type="nucleotide sequence ID" value="XM_040871168.1"/>
</dbReference>
<dbReference type="AlphaFoldDB" id="A0A1Y2FGX4"/>